<dbReference type="EMBL" id="UAUF01000015">
    <property type="protein sequence ID" value="SPZ16500.1"/>
    <property type="molecule type" value="Genomic_DNA"/>
</dbReference>
<protein>
    <recommendedName>
        <fullName evidence="1">Methyltransferase domain-containing protein</fullName>
    </recommendedName>
</protein>
<evidence type="ECO:0000313" key="3">
    <source>
        <dbReference type="Proteomes" id="UP000250443"/>
    </source>
</evidence>
<dbReference type="InterPro" id="IPR041698">
    <property type="entry name" value="Methyltransf_25"/>
</dbReference>
<reference evidence="2 3" key="1">
    <citation type="submission" date="2018-06" db="EMBL/GenBank/DDBJ databases">
        <authorList>
            <consortium name="Pathogen Informatics"/>
            <person name="Doyle S."/>
        </authorList>
    </citation>
    <scope>NUCLEOTIDE SEQUENCE [LARGE SCALE GENOMIC DNA]</scope>
    <source>
        <strain evidence="2 3">NCTC11842</strain>
    </source>
</reference>
<dbReference type="Gene3D" id="3.40.50.150">
    <property type="entry name" value="Vaccinia Virus protein VP39"/>
    <property type="match status" value="1"/>
</dbReference>
<gene>
    <name evidence="2" type="ORF">NCTC11842_05533</name>
</gene>
<feature type="domain" description="Methyltransferase" evidence="1">
    <location>
        <begin position="48"/>
        <end position="112"/>
    </location>
</feature>
<proteinExistence type="predicted"/>
<evidence type="ECO:0000259" key="1">
    <source>
        <dbReference type="Pfam" id="PF13649"/>
    </source>
</evidence>
<organism evidence="2 3">
    <name type="scientific">Pseudomonas luteola</name>
    <dbReference type="NCBI Taxonomy" id="47886"/>
    <lineage>
        <taxon>Bacteria</taxon>
        <taxon>Pseudomonadati</taxon>
        <taxon>Pseudomonadota</taxon>
        <taxon>Gammaproteobacteria</taxon>
        <taxon>Pseudomonadales</taxon>
        <taxon>Pseudomonadaceae</taxon>
        <taxon>Pseudomonas</taxon>
    </lineage>
</organism>
<dbReference type="AlphaFoldDB" id="A0A2X2FCI4"/>
<name>A0A2X2FCI4_PSELU</name>
<dbReference type="Pfam" id="PF13649">
    <property type="entry name" value="Methyltransf_25"/>
    <property type="match status" value="1"/>
</dbReference>
<dbReference type="InterPro" id="IPR029063">
    <property type="entry name" value="SAM-dependent_MTases_sf"/>
</dbReference>
<dbReference type="Proteomes" id="UP000250443">
    <property type="component" value="Unassembled WGS sequence"/>
</dbReference>
<evidence type="ECO:0000313" key="2">
    <source>
        <dbReference type="EMBL" id="SPZ16500.1"/>
    </source>
</evidence>
<dbReference type="RefSeq" id="WP_010798895.1">
    <property type="nucleotide sequence ID" value="NZ_CP069263.1"/>
</dbReference>
<dbReference type="CDD" id="cd02440">
    <property type="entry name" value="AdoMet_MTases"/>
    <property type="match status" value="1"/>
</dbReference>
<dbReference type="SUPFAM" id="SSF53335">
    <property type="entry name" value="S-adenosyl-L-methionine-dependent methyltransferases"/>
    <property type="match status" value="1"/>
</dbReference>
<sequence length="112" mass="12561">MKIMDSSVLKEWYLSEYSACDHGTLFGELRGELKNFFSRLPDGPGAALELGCGDGRNLTALARKGYTLNGVDMVDSTVHSRELNPWLQGMNFQQTDILTYTPEFESYDVLIC</sequence>
<accession>A0A2X2FCI4</accession>